<dbReference type="PANTHER" id="PTHR33121:SF70">
    <property type="entry name" value="SIGNALING PROTEIN YKOW"/>
    <property type="match status" value="1"/>
</dbReference>
<proteinExistence type="predicted"/>
<dbReference type="InterPro" id="IPR001633">
    <property type="entry name" value="EAL_dom"/>
</dbReference>
<organism evidence="3 4">
    <name type="scientific">Anoxybacillus kestanbolensis</name>
    <dbReference type="NCBI Taxonomy" id="227476"/>
    <lineage>
        <taxon>Bacteria</taxon>
        <taxon>Bacillati</taxon>
        <taxon>Bacillota</taxon>
        <taxon>Bacilli</taxon>
        <taxon>Bacillales</taxon>
        <taxon>Anoxybacillaceae</taxon>
        <taxon>Anoxybacillus</taxon>
    </lineage>
</organism>
<feature type="transmembrane region" description="Helical" evidence="1">
    <location>
        <begin position="34"/>
        <end position="56"/>
    </location>
</feature>
<dbReference type="InterPro" id="IPR050706">
    <property type="entry name" value="Cyclic-di-GMP_PDE-like"/>
</dbReference>
<keyword evidence="1" id="KW-1133">Transmembrane helix</keyword>
<name>A0A1V3FH02_9BACL</name>
<dbReference type="Pfam" id="PF00563">
    <property type="entry name" value="EAL"/>
    <property type="match status" value="1"/>
</dbReference>
<feature type="domain" description="EAL" evidence="2">
    <location>
        <begin position="1"/>
        <end position="168"/>
    </location>
</feature>
<dbReference type="InterPro" id="IPR035919">
    <property type="entry name" value="EAL_sf"/>
</dbReference>
<dbReference type="PANTHER" id="PTHR33121">
    <property type="entry name" value="CYCLIC DI-GMP PHOSPHODIESTERASE PDEF"/>
    <property type="match status" value="1"/>
</dbReference>
<keyword evidence="1" id="KW-0812">Transmembrane</keyword>
<keyword evidence="4" id="KW-1185">Reference proteome</keyword>
<evidence type="ECO:0000259" key="2">
    <source>
        <dbReference type="PROSITE" id="PS50883"/>
    </source>
</evidence>
<sequence>MIVSVLATLCFIPILLLCPSLTMTFEQNHFLSFHTILELFSITFAMAIALQGWISFPQSLSRRRLRIATTFLLEQTCFQPQYIELEITENIALSDEKQVIETIQALKQMGIRIAIDDFGSGYSSIAYLRHISVDTLKIDKSFLSEIVTYEKAPPISRGAFMFIPFAVE</sequence>
<comment type="caution">
    <text evidence="3">The sequence shown here is derived from an EMBL/GenBank/DDBJ whole genome shotgun (WGS) entry which is preliminary data.</text>
</comment>
<dbReference type="AlphaFoldDB" id="A0A1V3FH02"/>
<dbReference type="SUPFAM" id="SSF141868">
    <property type="entry name" value="EAL domain-like"/>
    <property type="match status" value="1"/>
</dbReference>
<dbReference type="PROSITE" id="PS50883">
    <property type="entry name" value="EAL"/>
    <property type="match status" value="1"/>
</dbReference>
<gene>
    <name evidence="3" type="ORF">BO219_12085</name>
</gene>
<dbReference type="SMART" id="SM00052">
    <property type="entry name" value="EAL"/>
    <property type="match status" value="1"/>
</dbReference>
<protein>
    <recommendedName>
        <fullName evidence="2">EAL domain-containing protein</fullName>
    </recommendedName>
</protein>
<dbReference type="GO" id="GO:0071111">
    <property type="term" value="F:cyclic-guanylate-specific phosphodiesterase activity"/>
    <property type="evidence" value="ECO:0007669"/>
    <property type="project" value="InterPro"/>
</dbReference>
<dbReference type="Proteomes" id="UP000188458">
    <property type="component" value="Unassembled WGS sequence"/>
</dbReference>
<dbReference type="Gene3D" id="3.20.20.450">
    <property type="entry name" value="EAL domain"/>
    <property type="match status" value="1"/>
</dbReference>
<keyword evidence="1" id="KW-0472">Membrane</keyword>
<evidence type="ECO:0000313" key="3">
    <source>
        <dbReference type="EMBL" id="OOE00917.1"/>
    </source>
</evidence>
<evidence type="ECO:0000256" key="1">
    <source>
        <dbReference type="SAM" id="Phobius"/>
    </source>
</evidence>
<dbReference type="CDD" id="cd01948">
    <property type="entry name" value="EAL"/>
    <property type="match status" value="1"/>
</dbReference>
<dbReference type="RefSeq" id="WP_226373829.1">
    <property type="nucleotide sequence ID" value="NZ_MQAD01000026.1"/>
</dbReference>
<accession>A0A1V3FH02</accession>
<evidence type="ECO:0000313" key="4">
    <source>
        <dbReference type="Proteomes" id="UP000188458"/>
    </source>
</evidence>
<reference evidence="4" key="1">
    <citation type="submission" date="2016-11" db="EMBL/GenBank/DDBJ databases">
        <title>Draft genome sequence of Anoxybacillus sp. strain 103 isolated from the Qarvajar hot spring in Nagorno-Karabach.</title>
        <authorList>
            <person name="Hovhannisyan P."/>
            <person name="Panosyan H."/>
            <person name="Birkeland N.-K."/>
        </authorList>
    </citation>
    <scope>NUCLEOTIDE SEQUENCE [LARGE SCALE GENOMIC DNA]</scope>
    <source>
        <strain evidence="4">103</strain>
    </source>
</reference>
<dbReference type="EMBL" id="MQAD01000026">
    <property type="protein sequence ID" value="OOE00917.1"/>
    <property type="molecule type" value="Genomic_DNA"/>
</dbReference>